<dbReference type="Proteomes" id="UP000579605">
    <property type="component" value="Unassembled WGS sequence"/>
</dbReference>
<name>A0A852Z8W0_9ACTN</name>
<sequence>MTFGGSRLEIPIFRQIAKIIIENLIWMAIGEIYG</sequence>
<protein>
    <submittedName>
        <fullName evidence="1">Uncharacterized protein</fullName>
    </submittedName>
</protein>
<evidence type="ECO:0000313" key="1">
    <source>
        <dbReference type="EMBL" id="NYH89431.1"/>
    </source>
</evidence>
<proteinExistence type="predicted"/>
<accession>A0A852Z8W0</accession>
<gene>
    <name evidence="1" type="ORF">F4554_002069</name>
</gene>
<dbReference type="AlphaFoldDB" id="A0A852Z8W0"/>
<keyword evidence="2" id="KW-1185">Reference proteome</keyword>
<dbReference type="EMBL" id="JACBZH010000001">
    <property type="protein sequence ID" value="NYH89431.1"/>
    <property type="molecule type" value="Genomic_DNA"/>
</dbReference>
<reference evidence="1 2" key="1">
    <citation type="submission" date="2020-07" db="EMBL/GenBank/DDBJ databases">
        <title>Sequencing the genomes of 1000 actinobacteria strains.</title>
        <authorList>
            <person name="Klenk H.-P."/>
        </authorList>
    </citation>
    <scope>NUCLEOTIDE SEQUENCE [LARGE SCALE GENOMIC DNA]</scope>
    <source>
        <strain evidence="1 2">DSM 18448</strain>
    </source>
</reference>
<evidence type="ECO:0000313" key="2">
    <source>
        <dbReference type="Proteomes" id="UP000579605"/>
    </source>
</evidence>
<organism evidence="1 2">
    <name type="scientific">Actinopolymorpha rutila</name>
    <dbReference type="NCBI Taxonomy" id="446787"/>
    <lineage>
        <taxon>Bacteria</taxon>
        <taxon>Bacillati</taxon>
        <taxon>Actinomycetota</taxon>
        <taxon>Actinomycetes</taxon>
        <taxon>Propionibacteriales</taxon>
        <taxon>Actinopolymorphaceae</taxon>
        <taxon>Actinopolymorpha</taxon>
    </lineage>
</organism>
<comment type="caution">
    <text evidence="1">The sequence shown here is derived from an EMBL/GenBank/DDBJ whole genome shotgun (WGS) entry which is preliminary data.</text>
</comment>